<dbReference type="PANTHER" id="PTHR35714:SF1">
    <property type="entry name" value="OS02G0715300 PROTEIN"/>
    <property type="match status" value="1"/>
</dbReference>
<evidence type="ECO:0000313" key="2">
    <source>
        <dbReference type="Proteomes" id="UP001140949"/>
    </source>
</evidence>
<reference evidence="1" key="2">
    <citation type="submission" date="2023-04" db="EMBL/GenBank/DDBJ databases">
        <authorList>
            <person name="Bruccoleri R.E."/>
            <person name="Oakeley E.J."/>
            <person name="Faust A.-M."/>
            <person name="Dessus-Babus S."/>
            <person name="Altorfer M."/>
            <person name="Burckhardt D."/>
            <person name="Oertli M."/>
            <person name="Naumann U."/>
            <person name="Petersen F."/>
            <person name="Wong J."/>
        </authorList>
    </citation>
    <scope>NUCLEOTIDE SEQUENCE</scope>
    <source>
        <strain evidence="1">GSM-AAB239-AS_SAM_17_03QT</strain>
        <tissue evidence="1">Leaf</tissue>
    </source>
</reference>
<gene>
    <name evidence="1" type="ORF">M6B38_112950</name>
</gene>
<accession>A0AAX6ILH1</accession>
<proteinExistence type="predicted"/>
<dbReference type="EMBL" id="JANAVB010000348">
    <property type="protein sequence ID" value="KAJ6853851.1"/>
    <property type="molecule type" value="Genomic_DNA"/>
</dbReference>
<evidence type="ECO:0000313" key="1">
    <source>
        <dbReference type="EMBL" id="KAJ6853851.1"/>
    </source>
</evidence>
<dbReference type="PANTHER" id="PTHR35714">
    <property type="entry name" value="OS02G0715300 PROTEIN"/>
    <property type="match status" value="1"/>
</dbReference>
<reference evidence="1" key="1">
    <citation type="journal article" date="2023" name="GigaByte">
        <title>Genome assembly of the bearded iris, Iris pallida Lam.</title>
        <authorList>
            <person name="Bruccoleri R.E."/>
            <person name="Oakeley E.J."/>
            <person name="Faust A.M.E."/>
            <person name="Altorfer M."/>
            <person name="Dessus-Babus S."/>
            <person name="Burckhardt D."/>
            <person name="Oertli M."/>
            <person name="Naumann U."/>
            <person name="Petersen F."/>
            <person name="Wong J."/>
        </authorList>
    </citation>
    <scope>NUCLEOTIDE SEQUENCE</scope>
    <source>
        <strain evidence="1">GSM-AAB239-AS_SAM_17_03QT</strain>
    </source>
</reference>
<comment type="caution">
    <text evidence="1">The sequence shown here is derived from an EMBL/GenBank/DDBJ whole genome shotgun (WGS) entry which is preliminary data.</text>
</comment>
<name>A0AAX6ILH1_IRIPA</name>
<sequence>MGSLIETIQKKRFLIPSMPYKDELPISSSSSQSSKAEQLGGLIGIGIRKRISSFSVNIQPCLASTASSAWAFRKSRSMPSLGELAGGPVIRRWWERSWGWLLSKRPTFAKDVEMNEEEIALLGRHSKGTLRHVLYKLRAEIGRLLLLARTDQSALLPTSTHEQFRYDSFSYANNFDRAGKAPPVGNM</sequence>
<organism evidence="1 2">
    <name type="scientific">Iris pallida</name>
    <name type="common">Sweet iris</name>
    <dbReference type="NCBI Taxonomy" id="29817"/>
    <lineage>
        <taxon>Eukaryota</taxon>
        <taxon>Viridiplantae</taxon>
        <taxon>Streptophyta</taxon>
        <taxon>Embryophyta</taxon>
        <taxon>Tracheophyta</taxon>
        <taxon>Spermatophyta</taxon>
        <taxon>Magnoliopsida</taxon>
        <taxon>Liliopsida</taxon>
        <taxon>Asparagales</taxon>
        <taxon>Iridaceae</taxon>
        <taxon>Iridoideae</taxon>
        <taxon>Irideae</taxon>
        <taxon>Iris</taxon>
    </lineage>
</organism>
<keyword evidence="2" id="KW-1185">Reference proteome</keyword>
<protein>
    <submittedName>
        <fullName evidence="1">Uncharacterized protein</fullName>
    </submittedName>
</protein>
<dbReference type="AlphaFoldDB" id="A0AAX6ILH1"/>
<dbReference type="Proteomes" id="UP001140949">
    <property type="component" value="Unassembled WGS sequence"/>
</dbReference>